<proteinExistence type="predicted"/>
<gene>
    <name evidence="3" type="ORF">PILCRDRAFT_1316</name>
</gene>
<dbReference type="Pfam" id="PF14214">
    <property type="entry name" value="Helitron_like_N"/>
    <property type="match status" value="1"/>
</dbReference>
<dbReference type="HOGENOM" id="CLU_010736_0_0_1"/>
<protein>
    <submittedName>
        <fullName evidence="3">Uncharacterized protein</fullName>
    </submittedName>
</protein>
<feature type="domain" description="Helitron helicase-like" evidence="1">
    <location>
        <begin position="376"/>
        <end position="560"/>
    </location>
</feature>
<feature type="domain" description="DUF6570" evidence="2">
    <location>
        <begin position="80"/>
        <end position="234"/>
    </location>
</feature>
<reference evidence="4" key="2">
    <citation type="submission" date="2015-01" db="EMBL/GenBank/DDBJ databases">
        <title>Evolutionary Origins and Diversification of the Mycorrhizal Mutualists.</title>
        <authorList>
            <consortium name="DOE Joint Genome Institute"/>
            <consortium name="Mycorrhizal Genomics Consortium"/>
            <person name="Kohler A."/>
            <person name="Kuo A."/>
            <person name="Nagy L.G."/>
            <person name="Floudas D."/>
            <person name="Copeland A."/>
            <person name="Barry K.W."/>
            <person name="Cichocki N."/>
            <person name="Veneault-Fourrey C."/>
            <person name="LaButti K."/>
            <person name="Lindquist E.A."/>
            <person name="Lipzen A."/>
            <person name="Lundell T."/>
            <person name="Morin E."/>
            <person name="Murat C."/>
            <person name="Riley R."/>
            <person name="Ohm R."/>
            <person name="Sun H."/>
            <person name="Tunlid A."/>
            <person name="Henrissat B."/>
            <person name="Grigoriev I.V."/>
            <person name="Hibbett D.S."/>
            <person name="Martin F."/>
        </authorList>
    </citation>
    <scope>NUCLEOTIDE SEQUENCE [LARGE SCALE GENOMIC DNA]</scope>
    <source>
        <strain evidence="4">F 1598</strain>
    </source>
</reference>
<dbReference type="Proteomes" id="UP000054166">
    <property type="component" value="Unassembled WGS sequence"/>
</dbReference>
<dbReference type="Pfam" id="PF20209">
    <property type="entry name" value="DUF6570"/>
    <property type="match status" value="1"/>
</dbReference>
<dbReference type="InParanoid" id="A0A0C3BX92"/>
<keyword evidence="4" id="KW-1185">Reference proteome</keyword>
<evidence type="ECO:0000313" key="3">
    <source>
        <dbReference type="EMBL" id="KIM91113.1"/>
    </source>
</evidence>
<dbReference type="InterPro" id="IPR046700">
    <property type="entry name" value="DUF6570"/>
</dbReference>
<dbReference type="STRING" id="765440.A0A0C3BX92"/>
<dbReference type="EMBL" id="KN832972">
    <property type="protein sequence ID" value="KIM91113.1"/>
    <property type="molecule type" value="Genomic_DNA"/>
</dbReference>
<dbReference type="InterPro" id="IPR025476">
    <property type="entry name" value="Helitron_helicase-like"/>
</dbReference>
<dbReference type="AlphaFoldDB" id="A0A0C3BX92"/>
<accession>A0A0C3BX92</accession>
<evidence type="ECO:0000259" key="2">
    <source>
        <dbReference type="Pfam" id="PF20209"/>
    </source>
</evidence>
<name>A0A0C3BX92_PILCF</name>
<reference evidence="3 4" key="1">
    <citation type="submission" date="2014-04" db="EMBL/GenBank/DDBJ databases">
        <authorList>
            <consortium name="DOE Joint Genome Institute"/>
            <person name="Kuo A."/>
            <person name="Tarkka M."/>
            <person name="Buscot F."/>
            <person name="Kohler A."/>
            <person name="Nagy L.G."/>
            <person name="Floudas D."/>
            <person name="Copeland A."/>
            <person name="Barry K.W."/>
            <person name="Cichocki N."/>
            <person name="Veneault-Fourrey C."/>
            <person name="LaButti K."/>
            <person name="Lindquist E.A."/>
            <person name="Lipzen A."/>
            <person name="Lundell T."/>
            <person name="Morin E."/>
            <person name="Murat C."/>
            <person name="Sun H."/>
            <person name="Tunlid A."/>
            <person name="Henrissat B."/>
            <person name="Grigoriev I.V."/>
            <person name="Hibbett D.S."/>
            <person name="Martin F."/>
            <person name="Nordberg H.P."/>
            <person name="Cantor M.N."/>
            <person name="Hua S.X."/>
        </authorList>
    </citation>
    <scope>NUCLEOTIDE SEQUENCE [LARGE SCALE GENOMIC DNA]</scope>
    <source>
        <strain evidence="3 4">F 1598</strain>
    </source>
</reference>
<evidence type="ECO:0000313" key="4">
    <source>
        <dbReference type="Proteomes" id="UP000054166"/>
    </source>
</evidence>
<dbReference type="OrthoDB" id="432234at2759"/>
<organism evidence="3 4">
    <name type="scientific">Piloderma croceum (strain F 1598)</name>
    <dbReference type="NCBI Taxonomy" id="765440"/>
    <lineage>
        <taxon>Eukaryota</taxon>
        <taxon>Fungi</taxon>
        <taxon>Dikarya</taxon>
        <taxon>Basidiomycota</taxon>
        <taxon>Agaricomycotina</taxon>
        <taxon>Agaricomycetes</taxon>
        <taxon>Agaricomycetidae</taxon>
        <taxon>Atheliales</taxon>
        <taxon>Atheliaceae</taxon>
        <taxon>Piloderma</taxon>
    </lineage>
</organism>
<sequence>MSCAVCGQRRCAKDIKLVAPNEVNLKLLQNPYLPEKCLPTNYDLQVYDGAILWYKGLHDRARRGDLDMCVSCRHELVALGRQPLDSLANFQYYGHEALSDKVCDAFSHATTFDIMMVARARTTRITHLYSSKTEGPMAGSDPEISQSYNKGNVTILPQESVELRDTLPPPFDDIQKAMCAVFVGSRVMPTIDNIKKLSPVLVSKSRIRTMIDFLLAENDNYLSAGLKYSQDNMDDLFASSASGDNESVPCAVELCHLPPEVGDPVEVGTSGYTDRYVHDDNLDPEDIIMDAVAYTDGDDTPKSYHHMKATALAWCLARKKFMKMQSGTNLLSEGDPGFLTYLFPHLDPWGIGGFFERHRSKEQHISFDCQVRNLLLQDHMQFQTDAGFAYICWNIMQKRDVNIHASFRAGLSQQAHLAEELTAVAPDLPVYITKWTNDKYAKASGRQEKRVMRLLNRLKLVAHDIKGSAGYKQCQRNEIRALIKTHGTPALFITLNPSDLTNPLVGIMSGLSPEEWRNMTPHARAKLVAKHPGPAAQFFNTMIQSFLDIVVRPGEDKGLGALAYAIRQNDMKFDGDLVTRDVRNRSLFNKTVNAMMARHEMSHQQILGYLIGGGDHYKFNQFRILKWGDVSRFIGDEQVHDVEQPEFRETRDASASEEREIVEDSECDRDDDGDLEVTCEEQVVLDVQEGKITGSNDVLDYRFRCLDPAFDQLCLWEHAELVHKVSRKNEEARNARYAHPWPTSVTVDARNKPGHALLPRGGFSSAEHPQYTTHVSRLRGI</sequence>
<evidence type="ECO:0000259" key="1">
    <source>
        <dbReference type="Pfam" id="PF14214"/>
    </source>
</evidence>